<dbReference type="GO" id="GO:0003723">
    <property type="term" value="F:RNA binding"/>
    <property type="evidence" value="ECO:0007669"/>
    <property type="project" value="UniProtKB-UniRule"/>
</dbReference>
<evidence type="ECO:0000313" key="5">
    <source>
        <dbReference type="EMBL" id="CQR73702.1"/>
    </source>
</evidence>
<dbReference type="AlphaFoldDB" id="A0A0U1L217"/>
<protein>
    <recommendedName>
        <fullName evidence="3">RNA-binding protein Hfq</fullName>
    </recommendedName>
</protein>
<dbReference type="GO" id="GO:0006355">
    <property type="term" value="P:regulation of DNA-templated transcription"/>
    <property type="evidence" value="ECO:0007669"/>
    <property type="project" value="InterPro"/>
</dbReference>
<dbReference type="InterPro" id="IPR005001">
    <property type="entry name" value="Hfq"/>
</dbReference>
<dbReference type="SUPFAM" id="SSF50182">
    <property type="entry name" value="Sm-like ribonucleoproteins"/>
    <property type="match status" value="1"/>
</dbReference>
<dbReference type="RefSeq" id="WP_021170968.1">
    <property type="nucleotide sequence ID" value="NZ_CTRP01000014.1"/>
</dbReference>
<dbReference type="GO" id="GO:0045974">
    <property type="term" value="P:regulation of translation, ncRNA-mediated"/>
    <property type="evidence" value="ECO:0007669"/>
    <property type="project" value="TreeGrafter"/>
</dbReference>
<dbReference type="Pfam" id="PF17209">
    <property type="entry name" value="Hfq"/>
    <property type="match status" value="1"/>
</dbReference>
<name>A0A0U1L217_9FIRM</name>
<dbReference type="GO" id="GO:0005829">
    <property type="term" value="C:cytosol"/>
    <property type="evidence" value="ECO:0007669"/>
    <property type="project" value="TreeGrafter"/>
</dbReference>
<evidence type="ECO:0000259" key="4">
    <source>
        <dbReference type="PROSITE" id="PS52002"/>
    </source>
</evidence>
<dbReference type="PROSITE" id="PS52002">
    <property type="entry name" value="SM"/>
    <property type="match status" value="1"/>
</dbReference>
<sequence length="86" mass="9663">MNTNPNASITSASTQKAQLNLQDNFLNQARKENIPVIIHSLNGFPVKGIVRGFDSFTVTLETEGKQQLVYKHTISTILPLRQFSYK</sequence>
<gene>
    <name evidence="3" type="primary">hfq</name>
    <name evidence="5" type="ORF">SpAn4DRAFT_0164</name>
</gene>
<evidence type="ECO:0000313" key="6">
    <source>
        <dbReference type="Proteomes" id="UP000049855"/>
    </source>
</evidence>
<dbReference type="Gene3D" id="2.30.30.100">
    <property type="match status" value="1"/>
</dbReference>
<organism evidence="5 6">
    <name type="scientific">Sporomusa ovata</name>
    <dbReference type="NCBI Taxonomy" id="2378"/>
    <lineage>
        <taxon>Bacteria</taxon>
        <taxon>Bacillati</taxon>
        <taxon>Bacillota</taxon>
        <taxon>Negativicutes</taxon>
        <taxon>Selenomonadales</taxon>
        <taxon>Sporomusaceae</taxon>
        <taxon>Sporomusa</taxon>
    </lineage>
</organism>
<dbReference type="PANTHER" id="PTHR34772:SF1">
    <property type="entry name" value="RNA-BINDING PROTEIN HFQ"/>
    <property type="match status" value="1"/>
</dbReference>
<dbReference type="EMBL" id="CTRP01000014">
    <property type="protein sequence ID" value="CQR73702.1"/>
    <property type="molecule type" value="Genomic_DNA"/>
</dbReference>
<keyword evidence="1 3" id="KW-0694">RNA-binding</keyword>
<comment type="subunit">
    <text evidence="3">Homohexamer.</text>
</comment>
<proteinExistence type="inferred from homology"/>
<dbReference type="PANTHER" id="PTHR34772">
    <property type="entry name" value="RNA-BINDING PROTEIN HFQ"/>
    <property type="match status" value="1"/>
</dbReference>
<dbReference type="NCBIfam" id="TIGR02383">
    <property type="entry name" value="Hfq"/>
    <property type="match status" value="1"/>
</dbReference>
<reference evidence="6" key="1">
    <citation type="submission" date="2015-03" db="EMBL/GenBank/DDBJ databases">
        <authorList>
            <person name="Nijsse Bart"/>
        </authorList>
    </citation>
    <scope>NUCLEOTIDE SEQUENCE [LARGE SCALE GENOMIC DNA]</scope>
</reference>
<dbReference type="GO" id="GO:0043487">
    <property type="term" value="P:regulation of RNA stability"/>
    <property type="evidence" value="ECO:0007669"/>
    <property type="project" value="TreeGrafter"/>
</dbReference>
<keyword evidence="2 3" id="KW-0346">Stress response</keyword>
<dbReference type="InterPro" id="IPR010920">
    <property type="entry name" value="LSM_dom_sf"/>
</dbReference>
<evidence type="ECO:0000256" key="3">
    <source>
        <dbReference type="HAMAP-Rule" id="MF_00436"/>
    </source>
</evidence>
<comment type="similarity">
    <text evidence="3">Belongs to the Hfq family.</text>
</comment>
<feature type="domain" description="Sm" evidence="4">
    <location>
        <begin position="23"/>
        <end position="83"/>
    </location>
</feature>
<evidence type="ECO:0000256" key="2">
    <source>
        <dbReference type="ARBA" id="ARBA00023016"/>
    </source>
</evidence>
<comment type="function">
    <text evidence="3">RNA chaperone that binds small regulatory RNA (sRNAs) and mRNAs to facilitate mRNA translational regulation in response to envelope stress, environmental stress and changes in metabolite concentrations. Also binds with high specificity to tRNAs.</text>
</comment>
<dbReference type="CDD" id="cd01716">
    <property type="entry name" value="Hfq"/>
    <property type="match status" value="1"/>
</dbReference>
<dbReference type="Proteomes" id="UP000049855">
    <property type="component" value="Unassembled WGS sequence"/>
</dbReference>
<dbReference type="InterPro" id="IPR047575">
    <property type="entry name" value="Sm"/>
</dbReference>
<accession>A0A0U1L217</accession>
<keyword evidence="6" id="KW-1185">Reference proteome</keyword>
<evidence type="ECO:0000256" key="1">
    <source>
        <dbReference type="ARBA" id="ARBA00022884"/>
    </source>
</evidence>
<dbReference type="HAMAP" id="MF_00436">
    <property type="entry name" value="Hfq"/>
    <property type="match status" value="1"/>
</dbReference>